<dbReference type="InterPro" id="IPR001353">
    <property type="entry name" value="Proteasome_sua/b"/>
</dbReference>
<keyword evidence="2 6" id="KW-0647">Proteasome</keyword>
<evidence type="ECO:0000256" key="4">
    <source>
        <dbReference type="ARBA" id="ARBA00024953"/>
    </source>
</evidence>
<dbReference type="Proteomes" id="UP000492821">
    <property type="component" value="Unassembled WGS sequence"/>
</dbReference>
<dbReference type="FunFam" id="3.60.20.10:FF:000027">
    <property type="entry name" value="Proteasome subunit beta type-6"/>
    <property type="match status" value="1"/>
</dbReference>
<keyword evidence="7" id="KW-1185">Reference proteome</keyword>
<evidence type="ECO:0000256" key="1">
    <source>
        <dbReference type="ARBA" id="ARBA00022490"/>
    </source>
</evidence>
<name>A0A7E4UWF8_PANRE</name>
<dbReference type="PROSITE" id="PS00854">
    <property type="entry name" value="PROTEASOME_BETA_1"/>
    <property type="match status" value="1"/>
</dbReference>
<comment type="similarity">
    <text evidence="6">Belongs to the peptidase T1B family.</text>
</comment>
<keyword evidence="1 6" id="KW-0963">Cytoplasm</keyword>
<reference evidence="8" key="2">
    <citation type="submission" date="2020-10" db="UniProtKB">
        <authorList>
            <consortium name="WormBaseParasite"/>
        </authorList>
    </citation>
    <scope>IDENTIFICATION</scope>
</reference>
<dbReference type="PANTHER" id="PTHR32194:SF2">
    <property type="entry name" value="PROTEASOME SUBUNIT BETA TYPE-1"/>
    <property type="match status" value="1"/>
</dbReference>
<accession>A0A7E4UWF8</accession>
<sequence length="257" mass="29045">MSLNHVSVHEASMQEMKHFDKAFRNVYVNPPWKTSKIIERQRWNPYSMEGGSTCAIAGENFAIIATDTRMSQFDINVMTRDGEKIHILNKSIVLATSGFYGDVLQLKRVLESRLHKYRFDYRTDMTVDLCAELLARNLYYRRFFPYYTGAILAGVDEDGKGAVYSYDPVGCVERLPYTCSGAGESLIQPLLDNQVGHVTLSDTAERPKLTIERAIALAKDAFKMTAEREISTGDKINVVIAEAGKPIRQVYVALRED</sequence>
<comment type="subunit">
    <text evidence="6">Component of the proteasome complex.</text>
</comment>
<evidence type="ECO:0000256" key="5">
    <source>
        <dbReference type="ARBA" id="ARBA00026071"/>
    </source>
</evidence>
<comment type="function">
    <text evidence="4">Non-catalytic component of the proteasome, a multicatalytic proteinase complex which is characterized by its ability to cleave peptides with Arg, Phe, Tyr, Leu, and Glu adjacent to the leaving group at neutral or slightly basic pH. The proteasome has an ATP-dependent proteolytic activity.</text>
</comment>
<dbReference type="SUPFAM" id="SSF56235">
    <property type="entry name" value="N-terminal nucleophile aminohydrolases (Ntn hydrolases)"/>
    <property type="match status" value="1"/>
</dbReference>
<comment type="subcellular location">
    <subcellularLocation>
        <location evidence="6">Cytoplasm</location>
    </subcellularLocation>
    <subcellularLocation>
        <location evidence="6">Nucleus</location>
    </subcellularLocation>
</comment>
<keyword evidence="3 6" id="KW-0539">Nucleus</keyword>
<evidence type="ECO:0000256" key="3">
    <source>
        <dbReference type="ARBA" id="ARBA00023242"/>
    </source>
</evidence>
<dbReference type="WBParaSite" id="Pan_g13640.t1">
    <property type="protein sequence ID" value="Pan_g13640.t1"/>
    <property type="gene ID" value="Pan_g13640"/>
</dbReference>
<dbReference type="AlphaFoldDB" id="A0A7E4UWF8"/>
<evidence type="ECO:0000256" key="2">
    <source>
        <dbReference type="ARBA" id="ARBA00022942"/>
    </source>
</evidence>
<evidence type="ECO:0000313" key="8">
    <source>
        <dbReference type="WBParaSite" id="Pan_g13640.t1"/>
    </source>
</evidence>
<dbReference type="InterPro" id="IPR016050">
    <property type="entry name" value="Proteasome_bsu_CS"/>
</dbReference>
<dbReference type="GO" id="GO:0005634">
    <property type="term" value="C:nucleus"/>
    <property type="evidence" value="ECO:0007669"/>
    <property type="project" value="UniProtKB-SubCell"/>
</dbReference>
<dbReference type="PANTHER" id="PTHR32194">
    <property type="entry name" value="METALLOPROTEASE TLDD"/>
    <property type="match status" value="1"/>
</dbReference>
<dbReference type="InterPro" id="IPR023333">
    <property type="entry name" value="Proteasome_suB-type"/>
</dbReference>
<evidence type="ECO:0000256" key="6">
    <source>
        <dbReference type="RuleBase" id="RU004203"/>
    </source>
</evidence>
<dbReference type="PROSITE" id="PS51476">
    <property type="entry name" value="PROTEASOME_BETA_2"/>
    <property type="match status" value="1"/>
</dbReference>
<proteinExistence type="inferred from homology"/>
<dbReference type="GO" id="GO:0005737">
    <property type="term" value="C:cytoplasm"/>
    <property type="evidence" value="ECO:0007669"/>
    <property type="project" value="UniProtKB-SubCell"/>
</dbReference>
<comment type="subunit">
    <text evidence="5">The 26S proteasome consists of a 20S proteasome core and two 19S regulatory subunits. The 20S proteasome core is composed of 28 subunits that are arranged in four stacked rings, resulting in a barrel-shaped structure. The two end rings are each formed by seven alpha subunits, and the two central rings are each formed by seven beta subunits. The catalytic chamber with the active sites is on the inside of the barrel.</text>
</comment>
<dbReference type="Gene3D" id="3.60.20.10">
    <property type="entry name" value="Glutamine Phosphoribosylpyrophosphate, subunit 1, domain 1"/>
    <property type="match status" value="1"/>
</dbReference>
<dbReference type="InterPro" id="IPR029055">
    <property type="entry name" value="Ntn_hydrolases_N"/>
</dbReference>
<protein>
    <recommendedName>
        <fullName evidence="6">Proteasome subunit beta</fullName>
    </recommendedName>
</protein>
<comment type="function">
    <text evidence="6">Component of the proteasome, a multicatalytic proteinase complex which is characterized by its ability to cleave peptides with Arg, Phe, Tyr, Leu, and Glu adjacent to the leaving group at neutral or slightly basic pH. The proteasome has an ATP-dependent proteolytic activity.</text>
</comment>
<evidence type="ECO:0000313" key="7">
    <source>
        <dbReference type="Proteomes" id="UP000492821"/>
    </source>
</evidence>
<reference evidence="7" key="1">
    <citation type="journal article" date="2013" name="Genetics">
        <title>The draft genome and transcriptome of Panagrellus redivivus are shaped by the harsh demands of a free-living lifestyle.</title>
        <authorList>
            <person name="Srinivasan J."/>
            <person name="Dillman A.R."/>
            <person name="Macchietto M.G."/>
            <person name="Heikkinen L."/>
            <person name="Lakso M."/>
            <person name="Fracchia K.M."/>
            <person name="Antoshechkin I."/>
            <person name="Mortazavi A."/>
            <person name="Wong G."/>
            <person name="Sternberg P.W."/>
        </authorList>
    </citation>
    <scope>NUCLEOTIDE SEQUENCE [LARGE SCALE GENOMIC DNA]</scope>
    <source>
        <strain evidence="7">MT8872</strain>
    </source>
</reference>
<dbReference type="GO" id="GO:0051603">
    <property type="term" value="P:proteolysis involved in protein catabolic process"/>
    <property type="evidence" value="ECO:0007669"/>
    <property type="project" value="InterPro"/>
</dbReference>
<dbReference type="GO" id="GO:0005839">
    <property type="term" value="C:proteasome core complex"/>
    <property type="evidence" value="ECO:0007669"/>
    <property type="project" value="InterPro"/>
</dbReference>
<dbReference type="Pfam" id="PF00227">
    <property type="entry name" value="Proteasome"/>
    <property type="match status" value="1"/>
</dbReference>
<organism evidence="7 8">
    <name type="scientific">Panagrellus redivivus</name>
    <name type="common">Microworm</name>
    <dbReference type="NCBI Taxonomy" id="6233"/>
    <lineage>
        <taxon>Eukaryota</taxon>
        <taxon>Metazoa</taxon>
        <taxon>Ecdysozoa</taxon>
        <taxon>Nematoda</taxon>
        <taxon>Chromadorea</taxon>
        <taxon>Rhabditida</taxon>
        <taxon>Tylenchina</taxon>
        <taxon>Panagrolaimomorpha</taxon>
        <taxon>Panagrolaimoidea</taxon>
        <taxon>Panagrolaimidae</taxon>
        <taxon>Panagrellus</taxon>
    </lineage>
</organism>